<dbReference type="PROSITE" id="PS50160">
    <property type="entry name" value="DNA_LIGASE_A3"/>
    <property type="match status" value="1"/>
</dbReference>
<dbReference type="PANTHER" id="PTHR45674">
    <property type="entry name" value="DNA LIGASE 1/3 FAMILY MEMBER"/>
    <property type="match status" value="1"/>
</dbReference>
<feature type="domain" description="ATP-dependent DNA ligase family profile" evidence="4">
    <location>
        <begin position="110"/>
        <end position="191"/>
    </location>
</feature>
<dbReference type="GO" id="GO:0003910">
    <property type="term" value="F:DNA ligase (ATP) activity"/>
    <property type="evidence" value="ECO:0007669"/>
    <property type="project" value="UniProtKB-EC"/>
</dbReference>
<organism evidence="5 6">
    <name type="scientific">Fontibacillus phaseoli</name>
    <dbReference type="NCBI Taxonomy" id="1416533"/>
    <lineage>
        <taxon>Bacteria</taxon>
        <taxon>Bacillati</taxon>
        <taxon>Bacillota</taxon>
        <taxon>Bacilli</taxon>
        <taxon>Bacillales</taxon>
        <taxon>Paenibacillaceae</taxon>
        <taxon>Fontibacillus</taxon>
    </lineage>
</organism>
<dbReference type="SUPFAM" id="SSF56091">
    <property type="entry name" value="DNA ligase/mRNA capping enzyme, catalytic domain"/>
    <property type="match status" value="1"/>
</dbReference>
<dbReference type="InterPro" id="IPR050191">
    <property type="entry name" value="ATP-dep_DNA_ligase"/>
</dbReference>
<dbReference type="InterPro" id="IPR012310">
    <property type="entry name" value="DNA_ligase_ATP-dep_cent"/>
</dbReference>
<keyword evidence="6" id="KW-1185">Reference proteome</keyword>
<name>A0A369BMV7_9BACL</name>
<keyword evidence="2 5" id="KW-0436">Ligase</keyword>
<comment type="similarity">
    <text evidence="1">Belongs to the ATP-dependent DNA ligase family.</text>
</comment>
<dbReference type="NCBIfam" id="NF005796">
    <property type="entry name" value="PRK07636.1"/>
    <property type="match status" value="1"/>
</dbReference>
<accession>A0A369BMV7</accession>
<evidence type="ECO:0000259" key="4">
    <source>
        <dbReference type="PROSITE" id="PS50160"/>
    </source>
</evidence>
<evidence type="ECO:0000313" key="6">
    <source>
        <dbReference type="Proteomes" id="UP000253090"/>
    </source>
</evidence>
<sequence length="287" mass="32404">MFIDPMLLATAPGPFSDPRFIYEPKIDGHRLIFSQESGNVRLYTRHNNDCTRQYPEVAGGLFTHDIILDGEIACVDPMTGVSDFEAIMSRFQARRSDKIARLSASLPAYFAVFDVLQYNGEDLRKLPLMKRKEILAGIPMPNANISVVPHVEGAGDALFAQIQARGMEGIVGKRSDSVYETGRRSDNWRKVINWAHADVYITGYKKAEFGWLVGIMDERGKLRPAGIIELGVGPTEKKAFYGVNKSLITGEDRDFVYVEPRIQVRVKMRNWTRAGMLRSPVFERFIV</sequence>
<dbReference type="GO" id="GO:0006310">
    <property type="term" value="P:DNA recombination"/>
    <property type="evidence" value="ECO:0007669"/>
    <property type="project" value="InterPro"/>
</dbReference>
<evidence type="ECO:0000256" key="3">
    <source>
        <dbReference type="ARBA" id="ARBA00034003"/>
    </source>
</evidence>
<comment type="caution">
    <text evidence="5">The sequence shown here is derived from an EMBL/GenBank/DDBJ whole genome shotgun (WGS) entry which is preliminary data.</text>
</comment>
<evidence type="ECO:0000256" key="2">
    <source>
        <dbReference type="ARBA" id="ARBA00022598"/>
    </source>
</evidence>
<dbReference type="AlphaFoldDB" id="A0A369BMV7"/>
<dbReference type="Gene3D" id="3.30.470.30">
    <property type="entry name" value="DNA ligase/mRNA capping enzyme"/>
    <property type="match status" value="1"/>
</dbReference>
<evidence type="ECO:0000313" key="5">
    <source>
        <dbReference type="EMBL" id="RCX22939.1"/>
    </source>
</evidence>
<dbReference type="GO" id="GO:0005524">
    <property type="term" value="F:ATP binding"/>
    <property type="evidence" value="ECO:0007669"/>
    <property type="project" value="InterPro"/>
</dbReference>
<evidence type="ECO:0000256" key="1">
    <source>
        <dbReference type="ARBA" id="ARBA00007572"/>
    </source>
</evidence>
<dbReference type="CDD" id="cd07906">
    <property type="entry name" value="Adenylation_DNA_ligase_LigD_LigC"/>
    <property type="match status" value="1"/>
</dbReference>
<comment type="catalytic activity">
    <reaction evidence="3">
        <text>ATP + (deoxyribonucleotide)n-3'-hydroxyl + 5'-phospho-(deoxyribonucleotide)m = (deoxyribonucleotide)n+m + AMP + diphosphate.</text>
        <dbReference type="EC" id="6.5.1.1"/>
    </reaction>
</comment>
<dbReference type="GO" id="GO:0006281">
    <property type="term" value="P:DNA repair"/>
    <property type="evidence" value="ECO:0007669"/>
    <property type="project" value="InterPro"/>
</dbReference>
<dbReference type="SUPFAM" id="SSF50249">
    <property type="entry name" value="Nucleic acid-binding proteins"/>
    <property type="match status" value="1"/>
</dbReference>
<reference evidence="5 6" key="1">
    <citation type="submission" date="2018-07" db="EMBL/GenBank/DDBJ databases">
        <title>Genomic Encyclopedia of Type Strains, Phase III (KMG-III): the genomes of soil and plant-associated and newly described type strains.</title>
        <authorList>
            <person name="Whitman W."/>
        </authorList>
    </citation>
    <scope>NUCLEOTIDE SEQUENCE [LARGE SCALE GENOMIC DNA]</scope>
    <source>
        <strain evidence="5 6">CECT 8333</strain>
    </source>
</reference>
<proteinExistence type="inferred from homology"/>
<dbReference type="Pfam" id="PF01068">
    <property type="entry name" value="DNA_ligase_A_M"/>
    <property type="match status" value="1"/>
</dbReference>
<dbReference type="OrthoDB" id="5503604at2"/>
<gene>
    <name evidence="5" type="ORF">DFP94_101528</name>
</gene>
<dbReference type="Gene3D" id="2.40.50.140">
    <property type="entry name" value="Nucleic acid-binding proteins"/>
    <property type="match status" value="1"/>
</dbReference>
<dbReference type="InterPro" id="IPR012340">
    <property type="entry name" value="NA-bd_OB-fold"/>
</dbReference>
<dbReference type="RefSeq" id="WP_114494877.1">
    <property type="nucleotide sequence ID" value="NZ_QPJW01000001.1"/>
</dbReference>
<dbReference type="Proteomes" id="UP000253090">
    <property type="component" value="Unassembled WGS sequence"/>
</dbReference>
<dbReference type="PANTHER" id="PTHR45674:SF4">
    <property type="entry name" value="DNA LIGASE 1"/>
    <property type="match status" value="1"/>
</dbReference>
<dbReference type="EMBL" id="QPJW01000001">
    <property type="protein sequence ID" value="RCX22939.1"/>
    <property type="molecule type" value="Genomic_DNA"/>
</dbReference>
<dbReference type="Gene3D" id="3.30.1490.70">
    <property type="match status" value="1"/>
</dbReference>
<protein>
    <submittedName>
        <fullName evidence="5">DNA ligase-1</fullName>
    </submittedName>
</protein>